<proteinExistence type="inferred from homology"/>
<feature type="binding site" evidence="13">
    <location>
        <position position="154"/>
    </location>
    <ligand>
        <name>substrate</name>
    </ligand>
</feature>
<dbReference type="SUPFAM" id="SSF54675">
    <property type="entry name" value="Nicotinate/Quinolinate PRTase N-terminal domain-like"/>
    <property type="match status" value="1"/>
</dbReference>
<dbReference type="Proteomes" id="UP000317716">
    <property type="component" value="Unassembled WGS sequence"/>
</dbReference>
<dbReference type="InterPro" id="IPR022412">
    <property type="entry name" value="Quinolinate_PRibosylTrfase_N"/>
</dbReference>
<keyword evidence="6" id="KW-0662">Pyridine nucleotide biosynthesis</keyword>
<comment type="catalytic activity">
    <reaction evidence="10">
        <text>nicotinate beta-D-ribonucleotide + CO2 + diphosphate = quinolinate + 5-phospho-alpha-D-ribose 1-diphosphate + 2 H(+)</text>
        <dbReference type="Rhea" id="RHEA:12733"/>
        <dbReference type="ChEBI" id="CHEBI:15378"/>
        <dbReference type="ChEBI" id="CHEBI:16526"/>
        <dbReference type="ChEBI" id="CHEBI:29959"/>
        <dbReference type="ChEBI" id="CHEBI:33019"/>
        <dbReference type="ChEBI" id="CHEBI:57502"/>
        <dbReference type="ChEBI" id="CHEBI:58017"/>
        <dbReference type="EC" id="2.4.2.19"/>
    </reaction>
</comment>
<organism evidence="16 17">
    <name type="scientific">Eiseniibacteriota bacterium</name>
    <dbReference type="NCBI Taxonomy" id="2212470"/>
    <lineage>
        <taxon>Bacteria</taxon>
        <taxon>Candidatus Eiseniibacteriota</taxon>
    </lineage>
</organism>
<keyword evidence="8 12" id="KW-0808">Transferase</keyword>
<dbReference type="GO" id="GO:0009435">
    <property type="term" value="P:NAD+ biosynthetic process"/>
    <property type="evidence" value="ECO:0007669"/>
    <property type="project" value="UniProtKB-UniPathway"/>
</dbReference>
<dbReference type="AlphaFoldDB" id="A0A538SI73"/>
<dbReference type="InterPro" id="IPR036068">
    <property type="entry name" value="Nicotinate_pribotase-like_C"/>
</dbReference>
<dbReference type="InterPro" id="IPR002638">
    <property type="entry name" value="Quinolinate_PRibosylTrfase_C"/>
</dbReference>
<evidence type="ECO:0000256" key="2">
    <source>
        <dbReference type="ARBA" id="ARBA00004893"/>
    </source>
</evidence>
<evidence type="ECO:0000313" key="16">
    <source>
        <dbReference type="EMBL" id="TMQ51074.1"/>
    </source>
</evidence>
<keyword evidence="7 12" id="KW-0328">Glycosyltransferase</keyword>
<protein>
    <recommendedName>
        <fullName evidence="11">Probable nicotinate-nucleotide pyrophosphorylase [carboxylating]</fullName>
        <ecNumber evidence="5">2.4.2.19</ecNumber>
    </recommendedName>
    <alternativeName>
        <fullName evidence="9">Quinolinate phosphoribosyltransferase [decarboxylating]</fullName>
    </alternativeName>
</protein>
<evidence type="ECO:0000256" key="10">
    <source>
        <dbReference type="ARBA" id="ARBA00047445"/>
    </source>
</evidence>
<comment type="function">
    <text evidence="1">Involved in the catabolism of quinolinic acid (QA).</text>
</comment>
<dbReference type="EMBL" id="VBOS01000389">
    <property type="protein sequence ID" value="TMQ51074.1"/>
    <property type="molecule type" value="Genomic_DNA"/>
</dbReference>
<name>A0A538SI73_UNCEI</name>
<feature type="binding site" evidence="13">
    <location>
        <position position="97"/>
    </location>
    <ligand>
        <name>substrate</name>
    </ligand>
</feature>
<dbReference type="NCBIfam" id="TIGR00078">
    <property type="entry name" value="nadC"/>
    <property type="match status" value="1"/>
</dbReference>
<evidence type="ECO:0000256" key="6">
    <source>
        <dbReference type="ARBA" id="ARBA00022642"/>
    </source>
</evidence>
<evidence type="ECO:0000256" key="11">
    <source>
        <dbReference type="ARBA" id="ARBA00069173"/>
    </source>
</evidence>
<dbReference type="InterPro" id="IPR037128">
    <property type="entry name" value="Quinolinate_PRibosylTase_N_sf"/>
</dbReference>
<feature type="binding site" evidence="13">
    <location>
        <position position="164"/>
    </location>
    <ligand>
        <name>substrate</name>
    </ligand>
</feature>
<evidence type="ECO:0000256" key="3">
    <source>
        <dbReference type="ARBA" id="ARBA00009400"/>
    </source>
</evidence>
<dbReference type="PIRSF" id="PIRSF006250">
    <property type="entry name" value="NadC_ModD"/>
    <property type="match status" value="1"/>
</dbReference>
<evidence type="ECO:0000256" key="9">
    <source>
        <dbReference type="ARBA" id="ARBA00033102"/>
    </source>
</evidence>
<dbReference type="FunFam" id="3.90.1170.20:FF:000001">
    <property type="entry name" value="Nicotinate-nucleotide diphosphorylase (Carboxylating)"/>
    <property type="match status" value="1"/>
</dbReference>
<dbReference type="InterPro" id="IPR027277">
    <property type="entry name" value="NadC/ModD"/>
</dbReference>
<feature type="domain" description="Quinolinate phosphoribosyl transferase N-terminal" evidence="15">
    <location>
        <begin position="22"/>
        <end position="107"/>
    </location>
</feature>
<dbReference type="EC" id="2.4.2.19" evidence="5"/>
<feature type="binding site" evidence="13">
    <location>
        <begin position="256"/>
        <end position="258"/>
    </location>
    <ligand>
        <name>substrate</name>
    </ligand>
</feature>
<evidence type="ECO:0000259" key="14">
    <source>
        <dbReference type="Pfam" id="PF01729"/>
    </source>
</evidence>
<evidence type="ECO:0000313" key="17">
    <source>
        <dbReference type="Proteomes" id="UP000317716"/>
    </source>
</evidence>
<dbReference type="GO" id="GO:0004514">
    <property type="term" value="F:nicotinate-nucleotide diphosphorylase (carboxylating) activity"/>
    <property type="evidence" value="ECO:0007669"/>
    <property type="project" value="UniProtKB-EC"/>
</dbReference>
<evidence type="ECO:0000256" key="1">
    <source>
        <dbReference type="ARBA" id="ARBA00003237"/>
    </source>
</evidence>
<feature type="binding site" evidence="13">
    <location>
        <begin position="277"/>
        <end position="279"/>
    </location>
    <ligand>
        <name>substrate</name>
    </ligand>
</feature>
<dbReference type="PANTHER" id="PTHR32179:SF3">
    <property type="entry name" value="NICOTINATE-NUCLEOTIDE PYROPHOSPHORYLASE [CARBOXYLATING]"/>
    <property type="match status" value="1"/>
</dbReference>
<evidence type="ECO:0000256" key="7">
    <source>
        <dbReference type="ARBA" id="ARBA00022676"/>
    </source>
</evidence>
<evidence type="ECO:0000256" key="8">
    <source>
        <dbReference type="ARBA" id="ARBA00022679"/>
    </source>
</evidence>
<feature type="binding site" evidence="13">
    <location>
        <position position="194"/>
    </location>
    <ligand>
        <name>substrate</name>
    </ligand>
</feature>
<comment type="caution">
    <text evidence="16">The sequence shown here is derived from an EMBL/GenBank/DDBJ whole genome shotgun (WGS) entry which is preliminary data.</text>
</comment>
<comment type="similarity">
    <text evidence="3 12">Belongs to the NadC/ModD family.</text>
</comment>
<feature type="domain" description="Quinolinate phosphoribosyl transferase C-terminal" evidence="14">
    <location>
        <begin position="109"/>
        <end position="292"/>
    </location>
</feature>
<dbReference type="GO" id="GO:0005737">
    <property type="term" value="C:cytoplasm"/>
    <property type="evidence" value="ECO:0007669"/>
    <property type="project" value="TreeGrafter"/>
</dbReference>
<dbReference type="CDD" id="cd01572">
    <property type="entry name" value="QPRTase"/>
    <property type="match status" value="1"/>
</dbReference>
<evidence type="ECO:0000259" key="15">
    <source>
        <dbReference type="Pfam" id="PF02749"/>
    </source>
</evidence>
<reference evidence="16 17" key="1">
    <citation type="journal article" date="2019" name="Nat. Microbiol.">
        <title>Mediterranean grassland soil C-N compound turnover is dependent on rainfall and depth, and is mediated by genomically divergent microorganisms.</title>
        <authorList>
            <person name="Diamond S."/>
            <person name="Andeer P.F."/>
            <person name="Li Z."/>
            <person name="Crits-Christoph A."/>
            <person name="Burstein D."/>
            <person name="Anantharaman K."/>
            <person name="Lane K.R."/>
            <person name="Thomas B.C."/>
            <person name="Pan C."/>
            <person name="Northen T.R."/>
            <person name="Banfield J.F."/>
        </authorList>
    </citation>
    <scope>NUCLEOTIDE SEQUENCE [LARGE SCALE GENOMIC DNA]</scope>
    <source>
        <strain evidence="16">WS_2</strain>
    </source>
</reference>
<dbReference type="UniPathway" id="UPA00253">
    <property type="reaction ID" value="UER00331"/>
</dbReference>
<evidence type="ECO:0000256" key="5">
    <source>
        <dbReference type="ARBA" id="ARBA00011944"/>
    </source>
</evidence>
<comment type="pathway">
    <text evidence="2">Cofactor biosynthesis; NAD(+) biosynthesis; nicotinate D-ribonucleotide from quinolinate: step 1/1.</text>
</comment>
<feature type="binding site" evidence="13">
    <location>
        <position position="215"/>
    </location>
    <ligand>
        <name>substrate</name>
    </ligand>
</feature>
<dbReference type="PANTHER" id="PTHR32179">
    <property type="entry name" value="NICOTINATE-NUCLEOTIDE PYROPHOSPHORYLASE [CARBOXYLATING]"/>
    <property type="match status" value="1"/>
</dbReference>
<accession>A0A538SI73</accession>
<dbReference type="InterPro" id="IPR013785">
    <property type="entry name" value="Aldolase_TIM"/>
</dbReference>
<dbReference type="GO" id="GO:0034213">
    <property type="term" value="P:quinolinate catabolic process"/>
    <property type="evidence" value="ECO:0007669"/>
    <property type="project" value="TreeGrafter"/>
</dbReference>
<comment type="subunit">
    <text evidence="4">Hexamer formed by 3 homodimers.</text>
</comment>
<dbReference type="Gene3D" id="3.20.20.70">
    <property type="entry name" value="Aldolase class I"/>
    <property type="match status" value="1"/>
</dbReference>
<evidence type="ECO:0000256" key="4">
    <source>
        <dbReference type="ARBA" id="ARBA00011218"/>
    </source>
</evidence>
<dbReference type="Pfam" id="PF01729">
    <property type="entry name" value="QRPTase_C"/>
    <property type="match status" value="1"/>
</dbReference>
<sequence length="297" mass="31866">MLEAVALNLVKYALSEDVGTGDITTLNAVGPGVRARGAFVAHAHGVISGLDVARLTFREADPGVTFRALAEDGELVEPGAAVAQVTGGVGGILKAERTALNFLQHMSGVATLTRRFVDAIEGTGATLLDTRKTTPGLRFLEKYAVQCGRGQNHRLALWDMYLVKDNHIRAAGGITAAIDRIGRTRQGDLLLEVEVESLDQLREALRPEVDRILVDNQPPADVKRAVQAVDRWCKAQVSESPRRTKTARRWPEVEVSGGIDLSTARAYAETGVDYISVGALTHSAPALNLSLEVEEVG</sequence>
<feature type="binding site" evidence="13">
    <location>
        <begin position="130"/>
        <end position="132"/>
    </location>
    <ligand>
        <name>substrate</name>
    </ligand>
</feature>
<dbReference type="Gene3D" id="3.90.1170.20">
    <property type="entry name" value="Quinolinate phosphoribosyl transferase, N-terminal domain"/>
    <property type="match status" value="1"/>
</dbReference>
<dbReference type="FunFam" id="3.20.20.70:FF:000030">
    <property type="entry name" value="Nicotinate-nucleotide pyrophosphorylase, carboxylating"/>
    <property type="match status" value="1"/>
</dbReference>
<dbReference type="InterPro" id="IPR004393">
    <property type="entry name" value="NadC"/>
</dbReference>
<evidence type="ECO:0000256" key="13">
    <source>
        <dbReference type="PIRSR" id="PIRSR006250-1"/>
    </source>
</evidence>
<dbReference type="Pfam" id="PF02749">
    <property type="entry name" value="QRPTase_N"/>
    <property type="match status" value="1"/>
</dbReference>
<dbReference type="SUPFAM" id="SSF51690">
    <property type="entry name" value="Nicotinate/Quinolinate PRTase C-terminal domain-like"/>
    <property type="match status" value="1"/>
</dbReference>
<evidence type="ECO:0000256" key="12">
    <source>
        <dbReference type="PIRNR" id="PIRNR006250"/>
    </source>
</evidence>
<gene>
    <name evidence="16" type="primary">nadC</name>
    <name evidence="16" type="ORF">E6K72_10805</name>
</gene>